<dbReference type="Proteomes" id="UP000593833">
    <property type="component" value="Chromosome"/>
</dbReference>
<dbReference type="RefSeq" id="WP_069075459.1">
    <property type="nucleotide sequence ID" value="NZ_CP015637.1"/>
</dbReference>
<dbReference type="Gene3D" id="1.10.10.10">
    <property type="entry name" value="Winged helix-like DNA-binding domain superfamily/Winged helix DNA-binding domain"/>
    <property type="match status" value="1"/>
</dbReference>
<dbReference type="SUPFAM" id="SSF46785">
    <property type="entry name" value="Winged helix' DNA-binding domain"/>
    <property type="match status" value="1"/>
</dbReference>
<evidence type="ECO:0000256" key="4">
    <source>
        <dbReference type="ARBA" id="ARBA00023163"/>
    </source>
</evidence>
<accession>A0A1B3CP09</accession>
<keyword evidence="2" id="KW-0805">Transcription regulation</keyword>
<protein>
    <submittedName>
        <fullName evidence="5">LysR family transcriptional regulator</fullName>
    </submittedName>
</protein>
<dbReference type="InterPro" id="IPR005119">
    <property type="entry name" value="LysR_subst-bd"/>
</dbReference>
<dbReference type="InterPro" id="IPR036390">
    <property type="entry name" value="WH_DNA-bd_sf"/>
</dbReference>
<dbReference type="GO" id="GO:0000976">
    <property type="term" value="F:transcription cis-regulatory region binding"/>
    <property type="evidence" value="ECO:0007669"/>
    <property type="project" value="TreeGrafter"/>
</dbReference>
<dbReference type="InterPro" id="IPR036388">
    <property type="entry name" value="WH-like_DNA-bd_sf"/>
</dbReference>
<organism evidence="5 6">
    <name type="scientific">Pseudomonas fluorescens</name>
    <dbReference type="NCBI Taxonomy" id="294"/>
    <lineage>
        <taxon>Bacteria</taxon>
        <taxon>Pseudomonadati</taxon>
        <taxon>Pseudomonadota</taxon>
        <taxon>Gammaproteobacteria</taxon>
        <taxon>Pseudomonadales</taxon>
        <taxon>Pseudomonadaceae</taxon>
        <taxon>Pseudomonas</taxon>
    </lineage>
</organism>
<dbReference type="AlphaFoldDB" id="A0A1B3CP09"/>
<keyword evidence="4" id="KW-0804">Transcription</keyword>
<evidence type="ECO:0000256" key="1">
    <source>
        <dbReference type="ARBA" id="ARBA00009437"/>
    </source>
</evidence>
<dbReference type="PANTHER" id="PTHR30126">
    <property type="entry name" value="HTH-TYPE TRANSCRIPTIONAL REGULATOR"/>
    <property type="match status" value="1"/>
</dbReference>
<reference evidence="5 6" key="1">
    <citation type="submission" date="2020-10" db="EMBL/GenBank/DDBJ databases">
        <title>Complete genome sequence of a novel Pseudomonas fluorescens strain isolated from the flower of kumarahou (Pomaderris kumeraho).</title>
        <authorList>
            <person name="Summers M.C."/>
            <person name="Nowak V."/>
            <person name="Fairhurst M.J."/>
            <person name="Owen J.G."/>
            <person name="Gerth M.L."/>
            <person name="Patrick W.M."/>
        </authorList>
    </citation>
    <scope>NUCLEOTIDE SEQUENCE [LARGE SCALE GENOMIC DNA]</scope>
    <source>
        <strain evidence="5 6">KF1</strain>
    </source>
</reference>
<dbReference type="Pfam" id="PF03466">
    <property type="entry name" value="LysR_substrate"/>
    <property type="match status" value="1"/>
</dbReference>
<gene>
    <name evidence="5" type="ORF">IM720_08890</name>
</gene>
<name>A0A1B3CP09_PSEFL</name>
<dbReference type="PROSITE" id="PS50931">
    <property type="entry name" value="HTH_LYSR"/>
    <property type="match status" value="1"/>
</dbReference>
<sequence length="324" mass="36331">MSEPRRDIHPLLNDRLDWNLLRTFRVIGQELSISRAAARLHLTQPAISQALKRLEEQLDCQLIARRGPRFVLTEAGEQIFAIAGEMYGQVSQMSNALQKPGDEVIGKVRLLMISRINSDLFDEFLADFHREHPRVDLEVEVMRSSDIVAALLEKTATLGLSLNRRPQPRLEQHLFLRQRYAFFCGQHHALFGRSGLAEGDLQSENFVSFTSDQIGGMLSPLTIFRDQQGFSGRIVASSSSLEEVRRLVIAGFGLGCLPVHVVAEDVKNGLLWRLPPDEGIADVDIHLLWHREQKMSRAERVFIESLLGRLASAADDAGSPGSSY</sequence>
<keyword evidence="3" id="KW-0238">DNA-binding</keyword>
<dbReference type="Gene3D" id="3.40.190.290">
    <property type="match status" value="1"/>
</dbReference>
<dbReference type="OrthoDB" id="9785745at2"/>
<dbReference type="CDD" id="cd05466">
    <property type="entry name" value="PBP2_LTTR_substrate"/>
    <property type="match status" value="1"/>
</dbReference>
<dbReference type="PANTHER" id="PTHR30126:SF40">
    <property type="entry name" value="HTH-TYPE TRANSCRIPTIONAL REGULATOR GLTR"/>
    <property type="match status" value="1"/>
</dbReference>
<evidence type="ECO:0000313" key="6">
    <source>
        <dbReference type="Proteomes" id="UP000593833"/>
    </source>
</evidence>
<dbReference type="FunFam" id="1.10.10.10:FF:000001">
    <property type="entry name" value="LysR family transcriptional regulator"/>
    <property type="match status" value="1"/>
</dbReference>
<evidence type="ECO:0000256" key="2">
    <source>
        <dbReference type="ARBA" id="ARBA00023015"/>
    </source>
</evidence>
<comment type="similarity">
    <text evidence="1">Belongs to the LysR transcriptional regulatory family.</text>
</comment>
<dbReference type="GO" id="GO:0003700">
    <property type="term" value="F:DNA-binding transcription factor activity"/>
    <property type="evidence" value="ECO:0007669"/>
    <property type="project" value="InterPro"/>
</dbReference>
<proteinExistence type="inferred from homology"/>
<dbReference type="SUPFAM" id="SSF53850">
    <property type="entry name" value="Periplasmic binding protein-like II"/>
    <property type="match status" value="1"/>
</dbReference>
<dbReference type="EMBL" id="CP063233">
    <property type="protein sequence ID" value="QOU06822.1"/>
    <property type="molecule type" value="Genomic_DNA"/>
</dbReference>
<dbReference type="PRINTS" id="PR00039">
    <property type="entry name" value="HTHLYSR"/>
</dbReference>
<dbReference type="Pfam" id="PF00126">
    <property type="entry name" value="HTH_1"/>
    <property type="match status" value="1"/>
</dbReference>
<evidence type="ECO:0000256" key="3">
    <source>
        <dbReference type="ARBA" id="ARBA00023125"/>
    </source>
</evidence>
<dbReference type="InterPro" id="IPR000847">
    <property type="entry name" value="LysR_HTH_N"/>
</dbReference>
<evidence type="ECO:0000313" key="5">
    <source>
        <dbReference type="EMBL" id="QOU06822.1"/>
    </source>
</evidence>